<protein>
    <submittedName>
        <fullName evidence="2">Uncharacterized protein</fullName>
    </submittedName>
</protein>
<sequence>MQFPSPLFFKIRCFLSFHVFVISANFLYIYFFSFRNLLYIDGQMSTLIAFFNPVNFSNQSLPQYIPPYNPSYLFSQKKNTKILLFSLKFCQTFVFIERARLLGEQFTDFLC</sequence>
<feature type="transmembrane region" description="Helical" evidence="1">
    <location>
        <begin position="15"/>
        <end position="34"/>
    </location>
</feature>
<dbReference type="AlphaFoldDB" id="A0A9Q0GSD7"/>
<gene>
    <name evidence="2" type="ORF">NE237_030089</name>
</gene>
<name>A0A9Q0GSD7_9MAGN</name>
<accession>A0A9Q0GSD7</accession>
<evidence type="ECO:0000256" key="1">
    <source>
        <dbReference type="SAM" id="Phobius"/>
    </source>
</evidence>
<evidence type="ECO:0000313" key="2">
    <source>
        <dbReference type="EMBL" id="KAJ4953257.1"/>
    </source>
</evidence>
<dbReference type="EMBL" id="JAMYWD010000012">
    <property type="protein sequence ID" value="KAJ4953257.1"/>
    <property type="molecule type" value="Genomic_DNA"/>
</dbReference>
<reference evidence="2" key="1">
    <citation type="journal article" date="2023" name="Plant J.">
        <title>The genome of the king protea, Protea cynaroides.</title>
        <authorList>
            <person name="Chang J."/>
            <person name="Duong T.A."/>
            <person name="Schoeman C."/>
            <person name="Ma X."/>
            <person name="Roodt D."/>
            <person name="Barker N."/>
            <person name="Li Z."/>
            <person name="Van de Peer Y."/>
            <person name="Mizrachi E."/>
        </authorList>
    </citation>
    <scope>NUCLEOTIDE SEQUENCE</scope>
    <source>
        <tissue evidence="2">Young leaves</tissue>
    </source>
</reference>
<keyword evidence="1" id="KW-1133">Transmembrane helix</keyword>
<comment type="caution">
    <text evidence="2">The sequence shown here is derived from an EMBL/GenBank/DDBJ whole genome shotgun (WGS) entry which is preliminary data.</text>
</comment>
<evidence type="ECO:0000313" key="3">
    <source>
        <dbReference type="Proteomes" id="UP001141806"/>
    </source>
</evidence>
<keyword evidence="3" id="KW-1185">Reference proteome</keyword>
<organism evidence="2 3">
    <name type="scientific">Protea cynaroides</name>
    <dbReference type="NCBI Taxonomy" id="273540"/>
    <lineage>
        <taxon>Eukaryota</taxon>
        <taxon>Viridiplantae</taxon>
        <taxon>Streptophyta</taxon>
        <taxon>Embryophyta</taxon>
        <taxon>Tracheophyta</taxon>
        <taxon>Spermatophyta</taxon>
        <taxon>Magnoliopsida</taxon>
        <taxon>Proteales</taxon>
        <taxon>Proteaceae</taxon>
        <taxon>Protea</taxon>
    </lineage>
</organism>
<keyword evidence="1" id="KW-0812">Transmembrane</keyword>
<proteinExistence type="predicted"/>
<keyword evidence="1" id="KW-0472">Membrane</keyword>
<dbReference type="Proteomes" id="UP001141806">
    <property type="component" value="Unassembled WGS sequence"/>
</dbReference>